<keyword evidence="4" id="KW-1185">Reference proteome</keyword>
<accession>A0A9Q1GRY4</accession>
<feature type="transmembrane region" description="Helical" evidence="2">
    <location>
        <begin position="94"/>
        <end position="112"/>
    </location>
</feature>
<gene>
    <name evidence="3" type="ORF">Cgig2_017722</name>
</gene>
<evidence type="ECO:0000256" key="2">
    <source>
        <dbReference type="SAM" id="Phobius"/>
    </source>
</evidence>
<reference evidence="3" key="1">
    <citation type="submission" date="2022-04" db="EMBL/GenBank/DDBJ databases">
        <title>Carnegiea gigantea Genome sequencing and assembly v2.</title>
        <authorList>
            <person name="Copetti D."/>
            <person name="Sanderson M.J."/>
            <person name="Burquez A."/>
            <person name="Wojciechowski M.F."/>
        </authorList>
    </citation>
    <scope>NUCLEOTIDE SEQUENCE</scope>
    <source>
        <strain evidence="3">SGP5-SGP5p</strain>
        <tissue evidence="3">Aerial part</tissue>
    </source>
</reference>
<comment type="caution">
    <text evidence="3">The sequence shown here is derived from an EMBL/GenBank/DDBJ whole genome shotgun (WGS) entry which is preliminary data.</text>
</comment>
<proteinExistence type="predicted"/>
<evidence type="ECO:0000313" key="3">
    <source>
        <dbReference type="EMBL" id="KAJ8424035.1"/>
    </source>
</evidence>
<dbReference type="Proteomes" id="UP001153076">
    <property type="component" value="Unassembled WGS sequence"/>
</dbReference>
<evidence type="ECO:0000256" key="1">
    <source>
        <dbReference type="SAM" id="MobiDB-lite"/>
    </source>
</evidence>
<feature type="compositionally biased region" description="Basic residues" evidence="1">
    <location>
        <begin position="1"/>
        <end position="11"/>
    </location>
</feature>
<evidence type="ECO:0000313" key="4">
    <source>
        <dbReference type="Proteomes" id="UP001153076"/>
    </source>
</evidence>
<organism evidence="3 4">
    <name type="scientific">Carnegiea gigantea</name>
    <dbReference type="NCBI Taxonomy" id="171969"/>
    <lineage>
        <taxon>Eukaryota</taxon>
        <taxon>Viridiplantae</taxon>
        <taxon>Streptophyta</taxon>
        <taxon>Embryophyta</taxon>
        <taxon>Tracheophyta</taxon>
        <taxon>Spermatophyta</taxon>
        <taxon>Magnoliopsida</taxon>
        <taxon>eudicotyledons</taxon>
        <taxon>Gunneridae</taxon>
        <taxon>Pentapetalae</taxon>
        <taxon>Caryophyllales</taxon>
        <taxon>Cactineae</taxon>
        <taxon>Cactaceae</taxon>
        <taxon>Cactoideae</taxon>
        <taxon>Echinocereeae</taxon>
        <taxon>Carnegiea</taxon>
    </lineage>
</organism>
<dbReference type="EMBL" id="JAKOGI010001797">
    <property type="protein sequence ID" value="KAJ8424035.1"/>
    <property type="molecule type" value="Genomic_DNA"/>
</dbReference>
<keyword evidence="2" id="KW-1133">Transmembrane helix</keyword>
<feature type="compositionally biased region" description="Basic and acidic residues" evidence="1">
    <location>
        <begin position="27"/>
        <end position="41"/>
    </location>
</feature>
<keyword evidence="2" id="KW-0472">Membrane</keyword>
<name>A0A9Q1GRY4_9CARY</name>
<dbReference type="AlphaFoldDB" id="A0A9Q1GRY4"/>
<sequence length="216" mass="25060">MKRKKKNKNKQKPFYARWPGPHHRWPHAPEPRHHLHQESRPHRPRARYPRYRPDCLHRMWAVRSLAAQDFCPRHELGGGLRWAKVSKNSRKKSVWSSTMAVALLLSLGHLFIPSNASQASFSFFSFSQRRLYLAADSSNLCRSVWRLPICPYSTALELWRLRICFFRIEADDGKEEKSRNRRDLTSAMATCSSVTLGGSAELEGAKSYDLARRSTI</sequence>
<protein>
    <submittedName>
        <fullName evidence="3">Uncharacterized protein</fullName>
    </submittedName>
</protein>
<keyword evidence="2" id="KW-0812">Transmembrane</keyword>
<feature type="region of interest" description="Disordered" evidence="1">
    <location>
        <begin position="1"/>
        <end position="47"/>
    </location>
</feature>